<dbReference type="HOGENOM" id="CLU_010119_6_1_1"/>
<dbReference type="InterPro" id="IPR044861">
    <property type="entry name" value="IPNS-like_FE2OG_OXY"/>
</dbReference>
<dbReference type="PANTHER" id="PTHR47990">
    <property type="entry name" value="2-OXOGLUTARATE (2OG) AND FE(II)-DEPENDENT OXYGENASE SUPERFAMILY PROTEIN-RELATED"/>
    <property type="match status" value="1"/>
</dbReference>
<feature type="domain" description="Fe2OG dioxygenase" evidence="2">
    <location>
        <begin position="181"/>
        <end position="294"/>
    </location>
</feature>
<dbReference type="Gene3D" id="2.60.120.330">
    <property type="entry name" value="B-lactam Antibiotic, Isopenicillin N Synthase, Chain"/>
    <property type="match status" value="1"/>
</dbReference>
<dbReference type="Pfam" id="PF03171">
    <property type="entry name" value="2OG-FeII_Oxy"/>
    <property type="match status" value="1"/>
</dbReference>
<accession>W6MUR9</accession>
<keyword evidence="1" id="KW-0408">Iron</keyword>
<organism evidence="3 4">
    <name type="scientific">Kuraishia capsulata CBS 1993</name>
    <dbReference type="NCBI Taxonomy" id="1382522"/>
    <lineage>
        <taxon>Eukaryota</taxon>
        <taxon>Fungi</taxon>
        <taxon>Dikarya</taxon>
        <taxon>Ascomycota</taxon>
        <taxon>Saccharomycotina</taxon>
        <taxon>Pichiomycetes</taxon>
        <taxon>Pichiales</taxon>
        <taxon>Pichiaceae</taxon>
        <taxon>Kuraishia</taxon>
    </lineage>
</organism>
<dbReference type="EMBL" id="HG793126">
    <property type="protein sequence ID" value="CDK25865.1"/>
    <property type="molecule type" value="Genomic_DNA"/>
</dbReference>
<dbReference type="Proteomes" id="UP000019384">
    <property type="component" value="Unassembled WGS sequence"/>
</dbReference>
<dbReference type="STRING" id="1382522.W6MUR9"/>
<dbReference type="OrthoDB" id="288590at2759"/>
<reference evidence="3" key="2">
    <citation type="submission" date="2014-02" db="EMBL/GenBank/DDBJ databases">
        <title>Complete DNA sequence of /Kuraishia capsulata/ illustrates novel genomic features among budding yeasts (/Saccharomycotina/).</title>
        <authorList>
            <person name="Morales L."/>
            <person name="Noel B."/>
            <person name="Porcel B."/>
            <person name="Marcet-Houben M."/>
            <person name="Hullo M-F."/>
            <person name="Sacerdot C."/>
            <person name="Tekaia F."/>
            <person name="Leh-Louis V."/>
            <person name="Despons L."/>
            <person name="Khanna V."/>
            <person name="Aury J-M."/>
            <person name="Barbe V."/>
            <person name="Couloux A."/>
            <person name="Labadie K."/>
            <person name="Pelletier E."/>
            <person name="Souciet J-L."/>
            <person name="Boekhout T."/>
            <person name="Gabaldon T."/>
            <person name="Wincker P."/>
            <person name="Dujon B."/>
        </authorList>
    </citation>
    <scope>NUCLEOTIDE SEQUENCE</scope>
    <source>
        <strain evidence="3">CBS 1993</strain>
    </source>
</reference>
<reference evidence="3" key="1">
    <citation type="submission" date="2013-12" db="EMBL/GenBank/DDBJ databases">
        <authorList>
            <person name="Genoscope - CEA"/>
        </authorList>
    </citation>
    <scope>NUCLEOTIDE SEQUENCE</scope>
    <source>
        <strain evidence="3">CBS 1993</strain>
    </source>
</reference>
<keyword evidence="1" id="KW-0560">Oxidoreductase</keyword>
<name>W6MUR9_9ASCO</name>
<evidence type="ECO:0000256" key="1">
    <source>
        <dbReference type="RuleBase" id="RU003682"/>
    </source>
</evidence>
<dbReference type="InterPro" id="IPR050231">
    <property type="entry name" value="Iron_ascorbate_oxido_reductase"/>
</dbReference>
<evidence type="ECO:0000313" key="4">
    <source>
        <dbReference type="Proteomes" id="UP000019384"/>
    </source>
</evidence>
<dbReference type="RefSeq" id="XP_022457876.1">
    <property type="nucleotide sequence ID" value="XM_022604057.1"/>
</dbReference>
<dbReference type="GO" id="GO:0016491">
    <property type="term" value="F:oxidoreductase activity"/>
    <property type="evidence" value="ECO:0007669"/>
    <property type="project" value="UniProtKB-KW"/>
</dbReference>
<dbReference type="GO" id="GO:0044283">
    <property type="term" value="P:small molecule biosynthetic process"/>
    <property type="evidence" value="ECO:0007669"/>
    <property type="project" value="UniProtKB-ARBA"/>
</dbReference>
<dbReference type="InterPro" id="IPR027443">
    <property type="entry name" value="IPNS-like_sf"/>
</dbReference>
<dbReference type="SUPFAM" id="SSF51197">
    <property type="entry name" value="Clavaminate synthase-like"/>
    <property type="match status" value="1"/>
</dbReference>
<evidence type="ECO:0000259" key="2">
    <source>
        <dbReference type="PROSITE" id="PS51471"/>
    </source>
</evidence>
<dbReference type="AlphaFoldDB" id="W6MUR9"/>
<dbReference type="Pfam" id="PF14226">
    <property type="entry name" value="DIOX_N"/>
    <property type="match status" value="1"/>
</dbReference>
<keyword evidence="1" id="KW-0479">Metal-binding</keyword>
<keyword evidence="4" id="KW-1185">Reference proteome</keyword>
<dbReference type="GO" id="GO:0046872">
    <property type="term" value="F:metal ion binding"/>
    <property type="evidence" value="ECO:0007669"/>
    <property type="project" value="UniProtKB-KW"/>
</dbReference>
<protein>
    <recommendedName>
        <fullName evidence="2">Fe2OG dioxygenase domain-containing protein</fullName>
    </recommendedName>
</protein>
<proteinExistence type="inferred from homology"/>
<dbReference type="PRINTS" id="PR00682">
    <property type="entry name" value="IPNSYNTHASE"/>
</dbReference>
<dbReference type="GeneID" id="34519264"/>
<dbReference type="PROSITE" id="PS51471">
    <property type="entry name" value="FE2OG_OXY"/>
    <property type="match status" value="1"/>
</dbReference>
<dbReference type="InterPro" id="IPR005123">
    <property type="entry name" value="Oxoglu/Fe-dep_dioxygenase_dom"/>
</dbReference>
<gene>
    <name evidence="3" type="ORF">KUCA_T00001836001</name>
</gene>
<comment type="similarity">
    <text evidence="1">Belongs to the iron/ascorbate-dependent oxidoreductase family.</text>
</comment>
<sequence>MAVGETAGVVPIIDFSPYYSKDSTHRKAVGDEIFNAMKTVGFVYLKNHGIPKGLQEECFAWSKRFFALPMEEKMKCPHPPNGWHHRGYSGIGKEKVSQMEFDEEILKEIRKVPDVKESFDMGAEFEDYWNIWPDEKAIPGFREFLCRYHNENHEVAMRVLRAIALGMGLDESFFDAYHTEKNNQVRLLHYPATDDKALRNMDAFRIGAHSDFGTMTMVMQDECGGLEVEDPHVPGLFHPAPYIEDTLVINIGDFLMRWSNDVLKSTLHRVRGPTLESSDGVSQPRYSIPYFIVTNWDCEIDALPGSWSEENPKRYEPITTRDYIFKRLNATY</sequence>
<dbReference type="InterPro" id="IPR026992">
    <property type="entry name" value="DIOX_N"/>
</dbReference>
<evidence type="ECO:0000313" key="3">
    <source>
        <dbReference type="EMBL" id="CDK25865.1"/>
    </source>
</evidence>